<protein>
    <recommendedName>
        <fullName evidence="3">C2H2-type domain-containing protein</fullName>
    </recommendedName>
</protein>
<feature type="compositionally biased region" description="Polar residues" evidence="2">
    <location>
        <begin position="470"/>
        <end position="480"/>
    </location>
</feature>
<reference evidence="5" key="4">
    <citation type="journal article" date="2015" name="G3 (Bethesda)">
        <title>Genome sequences of three phytopathogenic species of the Magnaporthaceae family of fungi.</title>
        <authorList>
            <person name="Okagaki L.H."/>
            <person name="Nunes C.C."/>
            <person name="Sailsbery J."/>
            <person name="Clay B."/>
            <person name="Brown D."/>
            <person name="John T."/>
            <person name="Oh Y."/>
            <person name="Young N."/>
            <person name="Fitzgerald M."/>
            <person name="Haas B.J."/>
            <person name="Zeng Q."/>
            <person name="Young S."/>
            <person name="Adiconis X."/>
            <person name="Fan L."/>
            <person name="Levin J.Z."/>
            <person name="Mitchell T.K."/>
            <person name="Okubara P.A."/>
            <person name="Farman M.L."/>
            <person name="Kohn L.M."/>
            <person name="Birren B."/>
            <person name="Ma L.-J."/>
            <person name="Dean R.A."/>
        </authorList>
    </citation>
    <scope>NUCLEOTIDE SEQUENCE</scope>
    <source>
        <strain evidence="5">ATCC 64411 / 73-15</strain>
    </source>
</reference>
<dbReference type="Gene3D" id="3.30.160.60">
    <property type="entry name" value="Classic Zinc Finger"/>
    <property type="match status" value="1"/>
</dbReference>
<evidence type="ECO:0000259" key="3">
    <source>
        <dbReference type="PROSITE" id="PS50157"/>
    </source>
</evidence>
<reference evidence="4" key="1">
    <citation type="submission" date="2010-05" db="EMBL/GenBank/DDBJ databases">
        <title>The Genome Sequence of Magnaporthe poae strain ATCC 64411.</title>
        <authorList>
            <consortium name="The Broad Institute Genome Sequencing Platform"/>
            <consortium name="Broad Institute Genome Sequencing Center for Infectious Disease"/>
            <person name="Ma L.-J."/>
            <person name="Dead R."/>
            <person name="Young S."/>
            <person name="Zeng Q."/>
            <person name="Koehrsen M."/>
            <person name="Alvarado L."/>
            <person name="Berlin A."/>
            <person name="Chapman S.B."/>
            <person name="Chen Z."/>
            <person name="Freedman E."/>
            <person name="Gellesch M."/>
            <person name="Goldberg J."/>
            <person name="Griggs A."/>
            <person name="Gujja S."/>
            <person name="Heilman E.R."/>
            <person name="Heiman D."/>
            <person name="Hepburn T."/>
            <person name="Howarth C."/>
            <person name="Jen D."/>
            <person name="Larson L."/>
            <person name="Mehta T."/>
            <person name="Neiman D."/>
            <person name="Pearson M."/>
            <person name="Roberts A."/>
            <person name="Saif S."/>
            <person name="Shea T."/>
            <person name="Shenoy N."/>
            <person name="Sisk P."/>
            <person name="Stolte C."/>
            <person name="Sykes S."/>
            <person name="Walk T."/>
            <person name="White J."/>
            <person name="Yandava C."/>
            <person name="Haas B."/>
            <person name="Nusbaum C."/>
            <person name="Birren B."/>
        </authorList>
    </citation>
    <scope>NUCLEOTIDE SEQUENCE</scope>
    <source>
        <strain evidence="4">ATCC 64411</strain>
    </source>
</reference>
<dbReference type="PANTHER" id="PTHR13555">
    <property type="entry name" value="C2H2 ZINC FINGER CGI-62-RELATED"/>
    <property type="match status" value="1"/>
</dbReference>
<accession>A0A0C4ECB5</accession>
<dbReference type="eggNOG" id="ENOG502SEC6">
    <property type="taxonomic scope" value="Eukaryota"/>
</dbReference>
<feature type="compositionally biased region" description="Pro residues" evidence="2">
    <location>
        <begin position="418"/>
        <end position="427"/>
    </location>
</feature>
<feature type="region of interest" description="Disordered" evidence="2">
    <location>
        <begin position="135"/>
        <end position="161"/>
    </location>
</feature>
<dbReference type="InterPro" id="IPR013087">
    <property type="entry name" value="Znf_C2H2_type"/>
</dbReference>
<dbReference type="PROSITE" id="PS50157">
    <property type="entry name" value="ZINC_FINGER_C2H2_2"/>
    <property type="match status" value="1"/>
</dbReference>
<dbReference type="PANTHER" id="PTHR13555:SF36">
    <property type="entry name" value="ZINC FINGER C2HC DOMAIN-CONTAINING PROTEIN 1B"/>
    <property type="match status" value="1"/>
</dbReference>
<dbReference type="GO" id="GO:0008270">
    <property type="term" value="F:zinc ion binding"/>
    <property type="evidence" value="ECO:0007669"/>
    <property type="project" value="UniProtKB-KW"/>
</dbReference>
<keyword evidence="1" id="KW-0862">Zinc</keyword>
<feature type="region of interest" description="Disordered" evidence="2">
    <location>
        <begin position="387"/>
        <end position="480"/>
    </location>
</feature>
<dbReference type="EMBL" id="ADBL01002309">
    <property type="status" value="NOT_ANNOTATED_CDS"/>
    <property type="molecule type" value="Genomic_DNA"/>
</dbReference>
<reference evidence="4" key="3">
    <citation type="submission" date="2011-03" db="EMBL/GenBank/DDBJ databases">
        <title>Annotation of Magnaporthe poae ATCC 64411.</title>
        <authorList>
            <person name="Ma L.-J."/>
            <person name="Dead R."/>
            <person name="Young S.K."/>
            <person name="Zeng Q."/>
            <person name="Gargeya S."/>
            <person name="Fitzgerald M."/>
            <person name="Haas B."/>
            <person name="Abouelleil A."/>
            <person name="Alvarado L."/>
            <person name="Arachchi H.M."/>
            <person name="Berlin A."/>
            <person name="Brown A."/>
            <person name="Chapman S.B."/>
            <person name="Chen Z."/>
            <person name="Dunbar C."/>
            <person name="Freedman E."/>
            <person name="Gearin G."/>
            <person name="Gellesch M."/>
            <person name="Goldberg J."/>
            <person name="Griggs A."/>
            <person name="Gujja S."/>
            <person name="Heiman D."/>
            <person name="Howarth C."/>
            <person name="Larson L."/>
            <person name="Lui A."/>
            <person name="MacDonald P.J.P."/>
            <person name="Mehta T."/>
            <person name="Montmayeur A."/>
            <person name="Murphy C."/>
            <person name="Neiman D."/>
            <person name="Pearson M."/>
            <person name="Priest M."/>
            <person name="Roberts A."/>
            <person name="Saif S."/>
            <person name="Shea T."/>
            <person name="Shenoy N."/>
            <person name="Sisk P."/>
            <person name="Stolte C."/>
            <person name="Sykes S."/>
            <person name="Yandava C."/>
            <person name="Wortman J."/>
            <person name="Nusbaum C."/>
            <person name="Birren B."/>
        </authorList>
    </citation>
    <scope>NUCLEOTIDE SEQUENCE</scope>
    <source>
        <strain evidence="4">ATCC 64411</strain>
    </source>
</reference>
<feature type="compositionally biased region" description="Low complexity" evidence="2">
    <location>
        <begin position="66"/>
        <end position="83"/>
    </location>
</feature>
<dbReference type="VEuPathDB" id="FungiDB:MAPG_10330"/>
<gene>
    <name evidence="4" type="ORF">MAPG_10330</name>
</gene>
<feature type="compositionally biased region" description="Basic and acidic residues" evidence="2">
    <location>
        <begin position="394"/>
        <end position="404"/>
    </location>
</feature>
<sequence length="647" mass="72164">MDKRHGPPVAADQDDDGGLAAARLHVKALTDNGLSPEALLRALLEKCDSQQVSAASSAWPGFANAAALPPSTPTPTSNSTEPPATLPPNPSLVDQHVAAAFESIASRGRHGARLSISTTNSASTARSRASVMSSATSISSTSSHGSVGRYSQLPGTQQFNSRPSTRAYWCTSCPQKLQRKFDWKRHEEEFHERYKKYPCPDCNRVFWGANTFNQHHKSRHSCTTCPHAEKVVRYSKRKRAWGCGFCAAFLPSLERYFDHVAVHYESGKTKAHWDHALVIYGLLHQPVVYDAWKALKVAKYGHLPREQQPKISWDPRNTGRSHGFLENENPGQLQDLLEFFDPSQNNAQTIVELAWEQAIHVTQATYDGLLDAANVRRPSQYIGQLQLPQQGQDQKMEQGEDQKQPEQQTPQAQFPQHPQHPPPPPPQQEQQQQSQQELAQQTPELQQQQQQQPPLLKQEEDTTMTEPKWSPTSTTSSLQNGIVVQAPTPQSIELDSNPITQSMTMDRSLPAPTFEQTFYSPVQVEYPNGAMSTPPGGQPAPMEFVPFDQAMGFGGTQLMYNDWGSIAGTMVDESMGAPGPQDQQQPPQQQQQLHAQRQLQAQQLQVQQMQAQQMQGQPQMQQLQHQQTHPQHQAQAFWSPGLYPAHP</sequence>
<evidence type="ECO:0000313" key="6">
    <source>
        <dbReference type="Proteomes" id="UP000011715"/>
    </source>
</evidence>
<dbReference type="EMBL" id="GL876975">
    <property type="protein sequence ID" value="KLU90476.1"/>
    <property type="molecule type" value="Genomic_DNA"/>
</dbReference>
<reference evidence="6" key="2">
    <citation type="submission" date="2010-05" db="EMBL/GenBank/DDBJ databases">
        <title>The genome sequence of Magnaporthe poae strain ATCC 64411.</title>
        <authorList>
            <person name="Ma L.-J."/>
            <person name="Dead R."/>
            <person name="Young S."/>
            <person name="Zeng Q."/>
            <person name="Koehrsen M."/>
            <person name="Alvarado L."/>
            <person name="Berlin A."/>
            <person name="Chapman S.B."/>
            <person name="Chen Z."/>
            <person name="Freedman E."/>
            <person name="Gellesch M."/>
            <person name="Goldberg J."/>
            <person name="Griggs A."/>
            <person name="Gujja S."/>
            <person name="Heilman E.R."/>
            <person name="Heiman D."/>
            <person name="Hepburn T."/>
            <person name="Howarth C."/>
            <person name="Jen D."/>
            <person name="Larson L."/>
            <person name="Mehta T."/>
            <person name="Neiman D."/>
            <person name="Pearson M."/>
            <person name="Roberts A."/>
            <person name="Saif S."/>
            <person name="Shea T."/>
            <person name="Shenoy N."/>
            <person name="Sisk P."/>
            <person name="Stolte C."/>
            <person name="Sykes S."/>
            <person name="Walk T."/>
            <person name="White J."/>
            <person name="Yandava C."/>
            <person name="Haas B."/>
            <person name="Nusbaum C."/>
            <person name="Birren B."/>
        </authorList>
    </citation>
    <scope>NUCLEOTIDE SEQUENCE [LARGE SCALE GENOMIC DNA]</scope>
    <source>
        <strain evidence="6">ATCC 64411 / 73-15</strain>
    </source>
</reference>
<dbReference type="STRING" id="644358.A0A0C4ECB5"/>
<evidence type="ECO:0000256" key="2">
    <source>
        <dbReference type="SAM" id="MobiDB-lite"/>
    </source>
</evidence>
<feature type="region of interest" description="Disordered" evidence="2">
    <location>
        <begin position="308"/>
        <end position="328"/>
    </location>
</feature>
<dbReference type="EnsemblFungi" id="MAPG_10330T0">
    <property type="protein sequence ID" value="MAPG_10330T0"/>
    <property type="gene ID" value="MAPG_10330"/>
</dbReference>
<evidence type="ECO:0000313" key="4">
    <source>
        <dbReference type="EMBL" id="KLU90476.1"/>
    </source>
</evidence>
<dbReference type="PROSITE" id="PS00028">
    <property type="entry name" value="ZINC_FINGER_C2H2_1"/>
    <property type="match status" value="2"/>
</dbReference>
<dbReference type="AlphaFoldDB" id="A0A0C4ECB5"/>
<keyword evidence="1" id="KW-0863">Zinc-finger</keyword>
<feature type="region of interest" description="Disordered" evidence="2">
    <location>
        <begin position="66"/>
        <end position="88"/>
    </location>
</feature>
<dbReference type="SMART" id="SM00355">
    <property type="entry name" value="ZnF_C2H2"/>
    <property type="match status" value="3"/>
</dbReference>
<evidence type="ECO:0000313" key="5">
    <source>
        <dbReference type="EnsemblFungi" id="MAPG_10330T0"/>
    </source>
</evidence>
<feature type="compositionally biased region" description="Low complexity" evidence="2">
    <location>
        <begin position="405"/>
        <end position="417"/>
    </location>
</feature>
<evidence type="ECO:0000256" key="1">
    <source>
        <dbReference type="PROSITE-ProRule" id="PRU00042"/>
    </source>
</evidence>
<keyword evidence="6" id="KW-1185">Reference proteome</keyword>
<reference evidence="5" key="5">
    <citation type="submission" date="2015-06" db="UniProtKB">
        <authorList>
            <consortium name="EnsemblFungi"/>
        </authorList>
    </citation>
    <scope>IDENTIFICATION</scope>
    <source>
        <strain evidence="5">ATCC 64411</strain>
    </source>
</reference>
<name>A0A0C4ECB5_MAGP6</name>
<keyword evidence="1" id="KW-0479">Metal-binding</keyword>
<feature type="domain" description="C2H2-type" evidence="3">
    <location>
        <begin position="197"/>
        <end position="221"/>
    </location>
</feature>
<dbReference type="InterPro" id="IPR026319">
    <property type="entry name" value="ZC2HC1A/B-like"/>
</dbReference>
<proteinExistence type="predicted"/>
<dbReference type="Proteomes" id="UP000011715">
    <property type="component" value="Unassembled WGS sequence"/>
</dbReference>
<feature type="compositionally biased region" description="Low complexity" evidence="2">
    <location>
        <begin position="428"/>
        <end position="456"/>
    </location>
</feature>
<organism evidence="5 6">
    <name type="scientific">Magnaporthiopsis poae (strain ATCC 64411 / 73-15)</name>
    <name type="common">Kentucky bluegrass fungus</name>
    <name type="synonym">Magnaporthe poae</name>
    <dbReference type="NCBI Taxonomy" id="644358"/>
    <lineage>
        <taxon>Eukaryota</taxon>
        <taxon>Fungi</taxon>
        <taxon>Dikarya</taxon>
        <taxon>Ascomycota</taxon>
        <taxon>Pezizomycotina</taxon>
        <taxon>Sordariomycetes</taxon>
        <taxon>Sordariomycetidae</taxon>
        <taxon>Magnaporthales</taxon>
        <taxon>Magnaporthaceae</taxon>
        <taxon>Magnaporthiopsis</taxon>
    </lineage>
</organism>
<dbReference type="OMA" id="VELAWEQ"/>
<feature type="region of interest" description="Disordered" evidence="2">
    <location>
        <begin position="570"/>
        <end position="647"/>
    </location>
</feature>
<feature type="compositionally biased region" description="Low complexity" evidence="2">
    <location>
        <begin position="575"/>
        <end position="636"/>
    </location>
</feature>
<dbReference type="OrthoDB" id="654211at2759"/>